<keyword evidence="11" id="KW-0175">Coiled coil</keyword>
<dbReference type="InterPro" id="IPR019821">
    <property type="entry name" value="Kinesin_motor_CS"/>
</dbReference>
<evidence type="ECO:0000256" key="9">
    <source>
        <dbReference type="PROSITE-ProRule" id="PRU00283"/>
    </source>
</evidence>
<reference evidence="14" key="1">
    <citation type="submission" date="2025-08" db="UniProtKB">
        <authorList>
            <consortium name="Ensembl"/>
        </authorList>
    </citation>
    <scope>IDENTIFICATION</scope>
</reference>
<feature type="coiled-coil region" evidence="11">
    <location>
        <begin position="352"/>
        <end position="379"/>
    </location>
</feature>
<feature type="region of interest" description="Disordered" evidence="12">
    <location>
        <begin position="645"/>
        <end position="673"/>
    </location>
</feature>
<keyword evidence="2" id="KW-0963">Cytoplasm</keyword>
<dbReference type="Proteomes" id="UP000694546">
    <property type="component" value="Chromosome 15"/>
</dbReference>
<evidence type="ECO:0000256" key="4">
    <source>
        <dbReference type="ARBA" id="ARBA00022741"/>
    </source>
</evidence>
<dbReference type="PANTHER" id="PTHR47970:SF12">
    <property type="entry name" value="KINESIN FAMILY MEMBER 11"/>
    <property type="match status" value="1"/>
</dbReference>
<comment type="subcellular location">
    <subcellularLocation>
        <location evidence="1">Cytoplasm</location>
        <location evidence="1">Cytoskeleton</location>
    </subcellularLocation>
</comment>
<dbReference type="PANTHER" id="PTHR47970">
    <property type="entry name" value="KINESIN-LIKE PROTEIN KIF11"/>
    <property type="match status" value="1"/>
</dbReference>
<feature type="coiled-coil region" evidence="11">
    <location>
        <begin position="616"/>
        <end position="643"/>
    </location>
</feature>
<dbReference type="GO" id="GO:0005876">
    <property type="term" value="C:spindle microtubule"/>
    <property type="evidence" value="ECO:0007669"/>
    <property type="project" value="TreeGrafter"/>
</dbReference>
<dbReference type="GO" id="GO:0005634">
    <property type="term" value="C:nucleus"/>
    <property type="evidence" value="ECO:0007669"/>
    <property type="project" value="TreeGrafter"/>
</dbReference>
<organism evidence="14 15">
    <name type="scientific">Gadus morhua</name>
    <name type="common">Atlantic cod</name>
    <dbReference type="NCBI Taxonomy" id="8049"/>
    <lineage>
        <taxon>Eukaryota</taxon>
        <taxon>Metazoa</taxon>
        <taxon>Chordata</taxon>
        <taxon>Craniata</taxon>
        <taxon>Vertebrata</taxon>
        <taxon>Euteleostomi</taxon>
        <taxon>Actinopterygii</taxon>
        <taxon>Neopterygii</taxon>
        <taxon>Teleostei</taxon>
        <taxon>Neoteleostei</taxon>
        <taxon>Acanthomorphata</taxon>
        <taxon>Zeiogadaria</taxon>
        <taxon>Gadariae</taxon>
        <taxon>Gadiformes</taxon>
        <taxon>Gadoidei</taxon>
        <taxon>Gadidae</taxon>
        <taxon>Gadus</taxon>
    </lineage>
</organism>
<evidence type="ECO:0000256" key="10">
    <source>
        <dbReference type="RuleBase" id="RU000394"/>
    </source>
</evidence>
<evidence type="ECO:0000256" key="3">
    <source>
        <dbReference type="ARBA" id="ARBA00022701"/>
    </source>
</evidence>
<evidence type="ECO:0000313" key="15">
    <source>
        <dbReference type="Proteomes" id="UP000694546"/>
    </source>
</evidence>
<evidence type="ECO:0000313" key="14">
    <source>
        <dbReference type="Ensembl" id="ENSGMOP00000051989.1"/>
    </source>
</evidence>
<dbReference type="CDD" id="cd01364">
    <property type="entry name" value="KISc_BimC_Eg5"/>
    <property type="match status" value="1"/>
</dbReference>
<evidence type="ECO:0000256" key="2">
    <source>
        <dbReference type="ARBA" id="ARBA00022490"/>
    </source>
</evidence>
<evidence type="ECO:0000256" key="11">
    <source>
        <dbReference type="SAM" id="Coils"/>
    </source>
</evidence>
<dbReference type="GeneTree" id="ENSGT00940000155921"/>
<dbReference type="PROSITE" id="PS00411">
    <property type="entry name" value="KINESIN_MOTOR_1"/>
    <property type="match status" value="1"/>
</dbReference>
<dbReference type="InterPro" id="IPR001752">
    <property type="entry name" value="Kinesin_motor_dom"/>
</dbReference>
<evidence type="ECO:0000256" key="1">
    <source>
        <dbReference type="ARBA" id="ARBA00004245"/>
    </source>
</evidence>
<dbReference type="Pfam" id="PF00225">
    <property type="entry name" value="Kinesin"/>
    <property type="match status" value="1"/>
</dbReference>
<accession>A0A8C5BWD0</accession>
<dbReference type="GO" id="GO:0000922">
    <property type="term" value="C:spindle pole"/>
    <property type="evidence" value="ECO:0007669"/>
    <property type="project" value="UniProtKB-SubCell"/>
</dbReference>
<dbReference type="InterPro" id="IPR047241">
    <property type="entry name" value="KIF11-like_kin_motor_dom"/>
</dbReference>
<keyword evidence="5 9" id="KW-0067">ATP-binding</keyword>
<keyword evidence="4 9" id="KW-0547">Nucleotide-binding</keyword>
<dbReference type="PROSITE" id="PS50067">
    <property type="entry name" value="KINESIN_MOTOR_2"/>
    <property type="match status" value="1"/>
</dbReference>
<dbReference type="GO" id="GO:0007018">
    <property type="term" value="P:microtubule-based movement"/>
    <property type="evidence" value="ECO:0007669"/>
    <property type="project" value="InterPro"/>
</dbReference>
<dbReference type="InterPro" id="IPR036961">
    <property type="entry name" value="Kinesin_motor_dom_sf"/>
</dbReference>
<proteinExistence type="inferred from homology"/>
<protein>
    <recommendedName>
        <fullName evidence="10">Kinesin-like protein</fullName>
    </recommendedName>
</protein>
<comment type="similarity">
    <text evidence="8">Belongs to the TRAFAC class myosin-kinesin ATPase superfamily. Kinesin family. KIN-5/BimC subfamily.</text>
</comment>
<feature type="binding site" evidence="9">
    <location>
        <begin position="89"/>
        <end position="96"/>
    </location>
    <ligand>
        <name>ATP</name>
        <dbReference type="ChEBI" id="CHEBI:30616"/>
    </ligand>
</feature>
<keyword evidence="15" id="KW-1185">Reference proteome</keyword>
<gene>
    <name evidence="14" type="primary">kif11</name>
</gene>
<feature type="domain" description="Kinesin motor" evidence="13">
    <location>
        <begin position="3"/>
        <end position="343"/>
    </location>
</feature>
<dbReference type="GO" id="GO:0008574">
    <property type="term" value="F:plus-end-directed microtubule motor activity"/>
    <property type="evidence" value="ECO:0007669"/>
    <property type="project" value="TreeGrafter"/>
</dbReference>
<dbReference type="PRINTS" id="PR00380">
    <property type="entry name" value="KINESINHEAVY"/>
</dbReference>
<dbReference type="InterPro" id="IPR047149">
    <property type="entry name" value="KIF11-like"/>
</dbReference>
<dbReference type="GO" id="GO:0090307">
    <property type="term" value="P:mitotic spindle assembly"/>
    <property type="evidence" value="ECO:0007669"/>
    <property type="project" value="TreeGrafter"/>
</dbReference>
<evidence type="ECO:0000256" key="12">
    <source>
        <dbReference type="SAM" id="MobiDB-lite"/>
    </source>
</evidence>
<evidence type="ECO:0000256" key="8">
    <source>
        <dbReference type="ARBA" id="ARBA00034704"/>
    </source>
</evidence>
<evidence type="ECO:0000259" key="13">
    <source>
        <dbReference type="PROSITE" id="PS50067"/>
    </source>
</evidence>
<dbReference type="GO" id="GO:0051301">
    <property type="term" value="P:cell division"/>
    <property type="evidence" value="ECO:0007669"/>
    <property type="project" value="UniProtKB-KW"/>
</dbReference>
<evidence type="ECO:0000256" key="5">
    <source>
        <dbReference type="ARBA" id="ARBA00022840"/>
    </source>
</evidence>
<keyword evidence="7" id="KW-0206">Cytoskeleton</keyword>
<dbReference type="InterPro" id="IPR027417">
    <property type="entry name" value="P-loop_NTPase"/>
</dbReference>
<keyword evidence="6 9" id="KW-0505">Motor protein</keyword>
<evidence type="ECO:0000256" key="6">
    <source>
        <dbReference type="ARBA" id="ARBA00023175"/>
    </source>
</evidence>
<dbReference type="GO" id="GO:0008017">
    <property type="term" value="F:microtubule binding"/>
    <property type="evidence" value="ECO:0007669"/>
    <property type="project" value="InterPro"/>
</dbReference>
<keyword evidence="3 10" id="KW-0493">Microtubule</keyword>
<dbReference type="SUPFAM" id="SSF52540">
    <property type="entry name" value="P-loop containing nucleoside triphosphate hydrolases"/>
    <property type="match status" value="1"/>
</dbReference>
<dbReference type="GO" id="GO:0072686">
    <property type="term" value="C:mitotic spindle"/>
    <property type="evidence" value="ECO:0007669"/>
    <property type="project" value="TreeGrafter"/>
</dbReference>
<reference evidence="14" key="2">
    <citation type="submission" date="2025-09" db="UniProtKB">
        <authorList>
            <consortium name="Ensembl"/>
        </authorList>
    </citation>
    <scope>IDENTIFICATION</scope>
</reference>
<dbReference type="GO" id="GO:0051231">
    <property type="term" value="P:spindle elongation"/>
    <property type="evidence" value="ECO:0007669"/>
    <property type="project" value="TreeGrafter"/>
</dbReference>
<feature type="compositionally biased region" description="Basic and acidic residues" evidence="12">
    <location>
        <begin position="664"/>
        <end position="673"/>
    </location>
</feature>
<feature type="compositionally biased region" description="Gly residues" evidence="12">
    <location>
        <begin position="654"/>
        <end position="663"/>
    </location>
</feature>
<dbReference type="AlphaFoldDB" id="A0A8C5BWD0"/>
<evidence type="ECO:0000256" key="7">
    <source>
        <dbReference type="ARBA" id="ARBA00023212"/>
    </source>
</evidence>
<dbReference type="Ensembl" id="ENSGMOT00000050588.1">
    <property type="protein sequence ID" value="ENSGMOP00000051989.1"/>
    <property type="gene ID" value="ENSGMOG00000012761.2"/>
</dbReference>
<dbReference type="GO" id="GO:0005524">
    <property type="term" value="F:ATP binding"/>
    <property type="evidence" value="ECO:0007669"/>
    <property type="project" value="UniProtKB-UniRule"/>
</dbReference>
<sequence length="673" mass="73923">GPTCVPAGRRRPFNAAERKSSPCVVDCEPNRKEVTLKTGGHNDKATRKTYTFDMVFGQSAKQIDVYRGVVCPILDEVIMGYNCTVFAYGQTGTGKTFTMEGERSEGEQFTWEEDPQAGIIPRTLHQIFEKLSENNTEFSVKVSLLEIYNEELFDLLSTSDDITERLQLFDDPRNKRGVVVKGLEEVVVHNKDEVYQILKRGSAKRKTASTLMNAYSSRSHSVFSVTIHMKEVNLDGEELVKIGKLNLVDLAGSENIGRSGAVDKRAREAGNINQSLLTLGRVINALVEKRPHIPYRESKLTRILQDSLGGRTKTSIIATVSPSSSNLEETMSTLEYASRAKNIMNKPEVNQKLTKRTLIKEYTEEIERLKKDLAATREKNGVYLSSESYEADLVLTAVVSRLEKTTEELEQERFVCSALTSTQENLYNTADQLLSTAQESTHHVSGLHDKLDRKTQVEQHNSGVQQSFSQRMDGVFSSMQSTIALQSSKQQSMFSSYSQAVGELLCLPPPCLPPLSMFASSTLNYPVFHPVSECGGLQDGGGAVLTPVCLQVEASRTGGSCVNTCLSECGGLQDRGGAVLTPVCLQVEAMQKSGEMLRAFLLQEIEDLKEASALGIGAMQEELHKHQEDIRQAQEEHLEVRGAGPVGRALRGGAPEGGGWGEGSEGRGLEGVV</sequence>
<dbReference type="SMART" id="SM00129">
    <property type="entry name" value="KISc"/>
    <property type="match status" value="1"/>
</dbReference>
<dbReference type="Gene3D" id="3.40.850.10">
    <property type="entry name" value="Kinesin motor domain"/>
    <property type="match status" value="1"/>
</dbReference>
<name>A0A8C5BWD0_GADMO</name>